<gene>
    <name evidence="2" type="ORF">AVO45_05825</name>
</gene>
<dbReference type="OrthoDB" id="7862519at2"/>
<proteinExistence type="predicted"/>
<accession>A0A0X3TXT2</accession>
<dbReference type="Proteomes" id="UP000053791">
    <property type="component" value="Unassembled WGS sequence"/>
</dbReference>
<evidence type="ECO:0000256" key="1">
    <source>
        <dbReference type="SAM" id="Phobius"/>
    </source>
</evidence>
<organism evidence="2 3">
    <name type="scientific">Ruegeria marisrubri</name>
    <dbReference type="NCBI Taxonomy" id="1685379"/>
    <lineage>
        <taxon>Bacteria</taxon>
        <taxon>Pseudomonadati</taxon>
        <taxon>Pseudomonadota</taxon>
        <taxon>Alphaproteobacteria</taxon>
        <taxon>Rhodobacterales</taxon>
        <taxon>Roseobacteraceae</taxon>
        <taxon>Ruegeria</taxon>
    </lineage>
</organism>
<evidence type="ECO:0000313" key="2">
    <source>
        <dbReference type="EMBL" id="KUJ80563.1"/>
    </source>
</evidence>
<feature type="transmembrane region" description="Helical" evidence="1">
    <location>
        <begin position="17"/>
        <end position="35"/>
    </location>
</feature>
<feature type="transmembrane region" description="Helical" evidence="1">
    <location>
        <begin position="41"/>
        <end position="58"/>
    </location>
</feature>
<reference evidence="2 3" key="1">
    <citation type="submission" date="2015-12" db="EMBL/GenBank/DDBJ databases">
        <authorList>
            <person name="Shamseldin A."/>
            <person name="Moawad H."/>
            <person name="Abd El-Rahim W.M."/>
            <person name="Sadowsky M.J."/>
        </authorList>
    </citation>
    <scope>NUCLEOTIDE SEQUENCE [LARGE SCALE GENOMIC DNA]</scope>
    <source>
        <strain evidence="2 3">ZGT118</strain>
    </source>
</reference>
<keyword evidence="1" id="KW-1133">Transmembrane helix</keyword>
<dbReference type="AlphaFoldDB" id="A0A0X3TXT2"/>
<keyword evidence="3" id="KW-1185">Reference proteome</keyword>
<keyword evidence="1" id="KW-0812">Transmembrane</keyword>
<dbReference type="STRING" id="1685379.AVO45_05825"/>
<comment type="caution">
    <text evidence="2">The sequence shown here is derived from an EMBL/GenBank/DDBJ whole genome shotgun (WGS) entry which is preliminary data.</text>
</comment>
<dbReference type="RefSeq" id="WP_068345950.1">
    <property type="nucleotide sequence ID" value="NZ_LQBQ01000012.1"/>
</dbReference>
<evidence type="ECO:0000313" key="3">
    <source>
        <dbReference type="Proteomes" id="UP000053791"/>
    </source>
</evidence>
<protein>
    <submittedName>
        <fullName evidence="2">Uncharacterized protein</fullName>
    </submittedName>
</protein>
<keyword evidence="1" id="KW-0472">Membrane</keyword>
<name>A0A0X3TXT2_9RHOB</name>
<sequence length="156" mass="17112">MQDEVLAVVEASAPRRWMGVGMLVVVGALLIYVALATPPAPGWQLFLIVTGGLALWLAQRLYQATLHRIELTERELRCSSGVVIARVEDVEAMDRGVFAFKPSNGFLVRTREPGERAWAPGLWWRVGRRVGIGGVVAASQTKFMSEVLAALIAQRD</sequence>
<dbReference type="EMBL" id="LQBQ01000012">
    <property type="protein sequence ID" value="KUJ80563.1"/>
    <property type="molecule type" value="Genomic_DNA"/>
</dbReference>